<sequence length="616" mass="68524">MTRDIFIDLYHGKDDSASTQKDKKIQPLLPSSPLAETGMWSMRDNGRQSVPPINRFHPSHLFCLRPHTAPPTATINHPQHSSFLKCASSRTQAPSWDRRAMAEAGEWLPYVSTLAPCLLGFALYFYAPYWGVRGVPGPPALPIVGHLPLLALHGPDVFGALAKKYGPIFRFHLGRQPLVIVADPELCKEVGVRQFKSVPNRSLPSPIAGSDLHQKGLFFTRDERWSAMRNTIISLYQPSHLAGLIPTMQRCIERAADTIQLNGNVDIDFSDLALKLATDVIGQAAFGVDFALSAPREHGGREAEEFMAEHVHSTTSLKMDLSASLSIVLGLVAPALQGPARGLLRRLPGTADRRIARTNDRLRARVEEIVASRERDLDKRRGQRDFLSALLNARDSGGDKMRELLTPEYVGALTYEHLLAGSATTSFTLSSAVYLVSGHPEVEAKLLAEVDRSGAAPPTADDLQRNFPYLDRVIKEATRFYTVSPLIARETSRRVEVGGHALPKGTWLWLAPGVLARDAAQFPEPGEFRPERFEAGCEEERRRHPYAHVPFGLGPRACVGQRFALQEVKLAMFHLYRRYVFRRSPRMESPPEFQFGIVLGFKHGVKLRAIERRSPA</sequence>
<evidence type="ECO:0000256" key="1">
    <source>
        <dbReference type="ARBA" id="ARBA00022692"/>
    </source>
</evidence>
<dbReference type="GeneID" id="109742391"/>
<name>A0A453SD10_AEGTS</name>
<dbReference type="OMA" id="QKEHSCE"/>
<dbReference type="Gramene" id="AET7Gv20898400.1">
    <property type="protein sequence ID" value="AET7Gv20898400.1"/>
    <property type="gene ID" value="AET7Gv20898400"/>
</dbReference>
<dbReference type="Gene3D" id="1.10.630.10">
    <property type="entry name" value="Cytochrome P450"/>
    <property type="match status" value="1"/>
</dbReference>
<feature type="binding site" description="axial binding residue" evidence="3">
    <location>
        <position position="558"/>
    </location>
    <ligand>
        <name>heme</name>
        <dbReference type="ChEBI" id="CHEBI:30413"/>
    </ligand>
    <ligandPart>
        <name>Fe</name>
        <dbReference type="ChEBI" id="CHEBI:18248"/>
    </ligandPart>
</feature>
<protein>
    <recommendedName>
        <fullName evidence="8">Cytochrome P450 711A1</fullName>
    </recommendedName>
</protein>
<accession>A0A453SD10</accession>
<dbReference type="Proteomes" id="UP000015105">
    <property type="component" value="Chromosome 7D"/>
</dbReference>
<dbReference type="PANTHER" id="PTHR24301">
    <property type="entry name" value="THROMBOXANE-A SYNTHASE"/>
    <property type="match status" value="1"/>
</dbReference>
<keyword evidence="4" id="KW-0503">Monooxygenase</keyword>
<comment type="cofactor">
    <cofactor evidence="3">
        <name>heme</name>
        <dbReference type="ChEBI" id="CHEBI:30413"/>
    </cofactor>
</comment>
<dbReference type="GO" id="GO:0004497">
    <property type="term" value="F:monooxygenase activity"/>
    <property type="evidence" value="ECO:0007669"/>
    <property type="project" value="UniProtKB-KW"/>
</dbReference>
<dbReference type="RefSeq" id="XP_020157066.1">
    <property type="nucleotide sequence ID" value="XM_020301477.4"/>
</dbReference>
<dbReference type="KEGG" id="ats:109742391"/>
<dbReference type="Pfam" id="PF00067">
    <property type="entry name" value="p450"/>
    <property type="match status" value="1"/>
</dbReference>
<dbReference type="GO" id="GO:0005506">
    <property type="term" value="F:iron ion binding"/>
    <property type="evidence" value="ECO:0007669"/>
    <property type="project" value="InterPro"/>
</dbReference>
<evidence type="ECO:0000256" key="3">
    <source>
        <dbReference type="PIRSR" id="PIRSR602401-1"/>
    </source>
</evidence>
<keyword evidence="2 5" id="KW-1133">Transmembrane helix</keyword>
<dbReference type="PRINTS" id="PR00463">
    <property type="entry name" value="EP450I"/>
</dbReference>
<evidence type="ECO:0000313" key="6">
    <source>
        <dbReference type="EnsemblPlants" id="AET7Gv20898400.1"/>
    </source>
</evidence>
<dbReference type="SUPFAM" id="SSF48264">
    <property type="entry name" value="Cytochrome P450"/>
    <property type="match status" value="1"/>
</dbReference>
<keyword evidence="3 4" id="KW-0408">Iron</keyword>
<keyword evidence="3 4" id="KW-0479">Metal-binding</keyword>
<evidence type="ECO:0008006" key="8">
    <source>
        <dbReference type="Google" id="ProtNLM"/>
    </source>
</evidence>
<dbReference type="AlphaFoldDB" id="A0A453SD10"/>
<dbReference type="EnsemblPlants" id="AET7Gv20898400.1">
    <property type="protein sequence ID" value="AET7Gv20898400.1"/>
    <property type="gene ID" value="AET7Gv20898400"/>
</dbReference>
<dbReference type="GO" id="GO:0020037">
    <property type="term" value="F:heme binding"/>
    <property type="evidence" value="ECO:0007669"/>
    <property type="project" value="InterPro"/>
</dbReference>
<evidence type="ECO:0000313" key="7">
    <source>
        <dbReference type="Proteomes" id="UP000015105"/>
    </source>
</evidence>
<dbReference type="PROSITE" id="PS00086">
    <property type="entry name" value="CYTOCHROME_P450"/>
    <property type="match status" value="1"/>
</dbReference>
<reference evidence="7" key="2">
    <citation type="journal article" date="2017" name="Nat. Plants">
        <title>The Aegilops tauschii genome reveals multiple impacts of transposons.</title>
        <authorList>
            <person name="Zhao G."/>
            <person name="Zou C."/>
            <person name="Li K."/>
            <person name="Wang K."/>
            <person name="Li T."/>
            <person name="Gao L."/>
            <person name="Zhang X."/>
            <person name="Wang H."/>
            <person name="Yang Z."/>
            <person name="Liu X."/>
            <person name="Jiang W."/>
            <person name="Mao L."/>
            <person name="Kong X."/>
            <person name="Jiao Y."/>
            <person name="Jia J."/>
        </authorList>
    </citation>
    <scope>NUCLEOTIDE SEQUENCE [LARGE SCALE GENOMIC DNA]</scope>
    <source>
        <strain evidence="7">cv. AL8/78</strain>
    </source>
</reference>
<evidence type="ECO:0000256" key="5">
    <source>
        <dbReference type="SAM" id="Phobius"/>
    </source>
</evidence>
<organism evidence="6 7">
    <name type="scientific">Aegilops tauschii subsp. strangulata</name>
    <name type="common">Goatgrass</name>
    <dbReference type="NCBI Taxonomy" id="200361"/>
    <lineage>
        <taxon>Eukaryota</taxon>
        <taxon>Viridiplantae</taxon>
        <taxon>Streptophyta</taxon>
        <taxon>Embryophyta</taxon>
        <taxon>Tracheophyta</taxon>
        <taxon>Spermatophyta</taxon>
        <taxon>Magnoliopsida</taxon>
        <taxon>Liliopsida</taxon>
        <taxon>Poales</taxon>
        <taxon>Poaceae</taxon>
        <taxon>BOP clade</taxon>
        <taxon>Pooideae</taxon>
        <taxon>Triticodae</taxon>
        <taxon>Triticeae</taxon>
        <taxon>Triticinae</taxon>
        <taxon>Aegilops</taxon>
    </lineage>
</organism>
<dbReference type="PRINTS" id="PR00385">
    <property type="entry name" value="P450"/>
</dbReference>
<dbReference type="GO" id="GO:0016705">
    <property type="term" value="F:oxidoreductase activity, acting on paired donors, with incorporation or reduction of molecular oxygen"/>
    <property type="evidence" value="ECO:0007669"/>
    <property type="project" value="InterPro"/>
</dbReference>
<dbReference type="InterPro" id="IPR017972">
    <property type="entry name" value="Cyt_P450_CS"/>
</dbReference>
<keyword evidence="5" id="KW-0472">Membrane</keyword>
<keyword evidence="7" id="KW-1185">Reference proteome</keyword>
<dbReference type="PANTHER" id="PTHR24301:SF16">
    <property type="entry name" value="CYTOCHROME P450 FAMILY CYP711A MEMBER"/>
    <property type="match status" value="1"/>
</dbReference>
<evidence type="ECO:0000256" key="2">
    <source>
        <dbReference type="ARBA" id="ARBA00022989"/>
    </source>
</evidence>
<keyword evidence="3 4" id="KW-0349">Heme</keyword>
<reference evidence="7" key="1">
    <citation type="journal article" date="2014" name="Science">
        <title>Ancient hybridizations among the ancestral genomes of bread wheat.</title>
        <authorList>
            <consortium name="International Wheat Genome Sequencing Consortium,"/>
            <person name="Marcussen T."/>
            <person name="Sandve S.R."/>
            <person name="Heier L."/>
            <person name="Spannagl M."/>
            <person name="Pfeifer M."/>
            <person name="Jakobsen K.S."/>
            <person name="Wulff B.B."/>
            <person name="Steuernagel B."/>
            <person name="Mayer K.F."/>
            <person name="Olsen O.A."/>
        </authorList>
    </citation>
    <scope>NUCLEOTIDE SEQUENCE [LARGE SCALE GENOMIC DNA]</scope>
    <source>
        <strain evidence="7">cv. AL8/78</strain>
    </source>
</reference>
<dbReference type="InterPro" id="IPR036396">
    <property type="entry name" value="Cyt_P450_sf"/>
</dbReference>
<keyword evidence="1 5" id="KW-0812">Transmembrane</keyword>
<feature type="transmembrane region" description="Helical" evidence="5">
    <location>
        <begin position="107"/>
        <end position="127"/>
    </location>
</feature>
<dbReference type="OrthoDB" id="1470350at2759"/>
<dbReference type="STRING" id="200361.A0A453SD10"/>
<proteinExistence type="inferred from homology"/>
<keyword evidence="4" id="KW-0560">Oxidoreductase</keyword>
<comment type="similarity">
    <text evidence="4">Belongs to the cytochrome P450 family.</text>
</comment>
<evidence type="ECO:0000256" key="4">
    <source>
        <dbReference type="RuleBase" id="RU000461"/>
    </source>
</evidence>
<reference evidence="6" key="5">
    <citation type="journal article" date="2021" name="G3 (Bethesda)">
        <title>Aegilops tauschii genome assembly Aet v5.0 features greater sequence contiguity and improved annotation.</title>
        <authorList>
            <person name="Wang L."/>
            <person name="Zhu T."/>
            <person name="Rodriguez J.C."/>
            <person name="Deal K.R."/>
            <person name="Dubcovsky J."/>
            <person name="McGuire P.E."/>
            <person name="Lux T."/>
            <person name="Spannagl M."/>
            <person name="Mayer K.F.X."/>
            <person name="Baldrich P."/>
            <person name="Meyers B.C."/>
            <person name="Huo N."/>
            <person name="Gu Y.Q."/>
            <person name="Zhou H."/>
            <person name="Devos K.M."/>
            <person name="Bennetzen J.L."/>
            <person name="Unver T."/>
            <person name="Budak H."/>
            <person name="Gulick P.J."/>
            <person name="Galiba G."/>
            <person name="Kalapos B."/>
            <person name="Nelson D.R."/>
            <person name="Li P."/>
            <person name="You F.M."/>
            <person name="Luo M.C."/>
            <person name="Dvorak J."/>
        </authorList>
    </citation>
    <scope>NUCLEOTIDE SEQUENCE [LARGE SCALE GENOMIC DNA]</scope>
    <source>
        <strain evidence="6">cv. AL8/78</strain>
    </source>
</reference>
<reference evidence="6" key="3">
    <citation type="journal article" date="2017" name="Nature">
        <title>Genome sequence of the progenitor of the wheat D genome Aegilops tauschii.</title>
        <authorList>
            <person name="Luo M.C."/>
            <person name="Gu Y.Q."/>
            <person name="Puiu D."/>
            <person name="Wang H."/>
            <person name="Twardziok S.O."/>
            <person name="Deal K.R."/>
            <person name="Huo N."/>
            <person name="Zhu T."/>
            <person name="Wang L."/>
            <person name="Wang Y."/>
            <person name="McGuire P.E."/>
            <person name="Liu S."/>
            <person name="Long H."/>
            <person name="Ramasamy R.K."/>
            <person name="Rodriguez J.C."/>
            <person name="Van S.L."/>
            <person name="Yuan L."/>
            <person name="Wang Z."/>
            <person name="Xia Z."/>
            <person name="Xiao L."/>
            <person name="Anderson O.D."/>
            <person name="Ouyang S."/>
            <person name="Liang Y."/>
            <person name="Zimin A.V."/>
            <person name="Pertea G."/>
            <person name="Qi P."/>
            <person name="Bennetzen J.L."/>
            <person name="Dai X."/>
            <person name="Dawson M.W."/>
            <person name="Muller H.G."/>
            <person name="Kugler K."/>
            <person name="Rivarola-Duarte L."/>
            <person name="Spannagl M."/>
            <person name="Mayer K.F.X."/>
            <person name="Lu F.H."/>
            <person name="Bevan M.W."/>
            <person name="Leroy P."/>
            <person name="Li P."/>
            <person name="You F.M."/>
            <person name="Sun Q."/>
            <person name="Liu Z."/>
            <person name="Lyons E."/>
            <person name="Wicker T."/>
            <person name="Salzberg S.L."/>
            <person name="Devos K.M."/>
            <person name="Dvorak J."/>
        </authorList>
    </citation>
    <scope>NUCLEOTIDE SEQUENCE [LARGE SCALE GENOMIC DNA]</scope>
    <source>
        <strain evidence="6">cv. AL8/78</strain>
    </source>
</reference>
<reference evidence="6" key="4">
    <citation type="submission" date="2019-03" db="UniProtKB">
        <authorList>
            <consortium name="EnsemblPlants"/>
        </authorList>
    </citation>
    <scope>IDENTIFICATION</scope>
</reference>
<dbReference type="InterPro" id="IPR002401">
    <property type="entry name" value="Cyt_P450_E_grp-I"/>
</dbReference>
<dbReference type="InterPro" id="IPR001128">
    <property type="entry name" value="Cyt_P450"/>
</dbReference>